<protein>
    <recommendedName>
        <fullName evidence="2">SMP-30/Gluconolactonase/LRE-like region domain-containing protein</fullName>
    </recommendedName>
</protein>
<evidence type="ECO:0000313" key="1">
    <source>
        <dbReference type="EMBL" id="GAH97859.1"/>
    </source>
</evidence>
<gene>
    <name evidence="1" type="ORF">S06H3_04486</name>
</gene>
<dbReference type="AlphaFoldDB" id="X1L5Z8"/>
<comment type="caution">
    <text evidence="1">The sequence shown here is derived from an EMBL/GenBank/DDBJ whole genome shotgun (WGS) entry which is preliminary data.</text>
</comment>
<dbReference type="InterPro" id="IPR015915">
    <property type="entry name" value="Kelch-typ_b-propeller"/>
</dbReference>
<dbReference type="SUPFAM" id="SSF117281">
    <property type="entry name" value="Kelch motif"/>
    <property type="match status" value="1"/>
</dbReference>
<organism evidence="1">
    <name type="scientific">marine sediment metagenome</name>
    <dbReference type="NCBI Taxonomy" id="412755"/>
    <lineage>
        <taxon>unclassified sequences</taxon>
        <taxon>metagenomes</taxon>
        <taxon>ecological metagenomes</taxon>
    </lineage>
</organism>
<name>X1L5Z8_9ZZZZ</name>
<feature type="non-terminal residue" evidence="1">
    <location>
        <position position="1"/>
    </location>
</feature>
<evidence type="ECO:0008006" key="2">
    <source>
        <dbReference type="Google" id="ProtNLM"/>
    </source>
</evidence>
<dbReference type="EMBL" id="BARV01001578">
    <property type="protein sequence ID" value="GAH97859.1"/>
    <property type="molecule type" value="Genomic_DNA"/>
</dbReference>
<reference evidence="1" key="1">
    <citation type="journal article" date="2014" name="Front. Microbiol.">
        <title>High frequency of phylogenetically diverse reductive dehalogenase-homologous genes in deep subseafloor sedimentary metagenomes.</title>
        <authorList>
            <person name="Kawai M."/>
            <person name="Futagami T."/>
            <person name="Toyoda A."/>
            <person name="Takaki Y."/>
            <person name="Nishi S."/>
            <person name="Hori S."/>
            <person name="Arai W."/>
            <person name="Tsubouchi T."/>
            <person name="Morono Y."/>
            <person name="Uchiyama I."/>
            <person name="Ito T."/>
            <person name="Fujiyama A."/>
            <person name="Inagaki F."/>
            <person name="Takami H."/>
        </authorList>
    </citation>
    <scope>NUCLEOTIDE SEQUENCE</scope>
    <source>
        <strain evidence="1">Expedition CK06-06</strain>
    </source>
</reference>
<accession>X1L5Z8</accession>
<sequence length="223" mass="22952">TAEVIATLPSARFYASGAVWDPVNKCAYTFGGRTSDAAFHDDIMKFDPATLEVTTLGVTLPTITGQGCVVWDPTNHCAYIFSGYSPDGVLDTIVKFDPGAGTCAAIPGVTLPEPLSLSGAVWDPVSNCAYIFGGNPSSDAIVKFDPTAGTCAAIPGVTLPEAAGFCCAAWDSVNNVAYIFGGNGETSGFLDTIVKFDPAGPAVTTLEAKLPSPRRSVSACPGQ</sequence>
<dbReference type="Gene3D" id="2.120.10.80">
    <property type="entry name" value="Kelch-type beta propeller"/>
    <property type="match status" value="1"/>
</dbReference>
<proteinExistence type="predicted"/>